<feature type="domain" description="SpaA-like prealbumin fold" evidence="3">
    <location>
        <begin position="350"/>
        <end position="454"/>
    </location>
</feature>
<dbReference type="RefSeq" id="WP_151141529.1">
    <property type="nucleotide sequence ID" value="NZ_VYWW01000025.1"/>
</dbReference>
<feature type="transmembrane region" description="Helical" evidence="1">
    <location>
        <begin position="485"/>
        <end position="505"/>
    </location>
</feature>
<evidence type="ECO:0000259" key="3">
    <source>
        <dbReference type="Pfam" id="PF17802"/>
    </source>
</evidence>
<keyword evidence="1" id="KW-1133">Transmembrane helix</keyword>
<organism evidence="4 5">
    <name type="scientific">Lactobacillus jensenii</name>
    <dbReference type="NCBI Taxonomy" id="109790"/>
    <lineage>
        <taxon>Bacteria</taxon>
        <taxon>Bacillati</taxon>
        <taxon>Bacillota</taxon>
        <taxon>Bacilli</taxon>
        <taxon>Lactobacillales</taxon>
        <taxon>Lactobacillaceae</taxon>
        <taxon>Lactobacillus</taxon>
    </lineage>
</organism>
<sequence>MHINKLASKTVLALFLATTGVAVMHPTGVVKAYDDPSKPQYVTVTARYFSCANGKREDPFGPHSVNIMKRPDGNVFFCLNWEKESPSNESVYSKGRVSPQVEWLVNDFYSTDHGGERYRSLGWYGGDYWLYQSVIHWIASPNDYTYKLWDSSRQRYVYDHNITWYMNHDTSEFDPTVLQKLKDLYNKAMSIKSYSESEHVNNASRLYFASPSSKTDKLTELMINPTGARPSGDNGINYEGTLNLQSQNVHDTKVWSEGAPDGVTITGANLNNVLNDTNLTVKIPYNIQKQNQKSFKVKAEATWDKSVNVGWAYRSNSNTQNVTRIATVSYPVKVNTETTVNWKTRRYLDFVISKKDMMSKPVAGAKFVLVRKDATSNNTNVQIPIATAKKEAYRQINGELVRGHEDQSPYIATSDKDGNLSFNKVLVEDFGMYDYYAVEVGAPNGYSLSPTAIKMSQVGIPSPDVIKGEMKDSTNPIPTTGSKRLLAIGAFTTVMVIGAGGLMYYRKKKGEKLGK</sequence>
<dbReference type="AlphaFoldDB" id="A0A5N1I953"/>
<evidence type="ECO:0000256" key="1">
    <source>
        <dbReference type="SAM" id="Phobius"/>
    </source>
</evidence>
<dbReference type="InterPro" id="IPR013783">
    <property type="entry name" value="Ig-like_fold"/>
</dbReference>
<dbReference type="OrthoDB" id="2216808at2"/>
<evidence type="ECO:0000256" key="2">
    <source>
        <dbReference type="SAM" id="SignalP"/>
    </source>
</evidence>
<protein>
    <recommendedName>
        <fullName evidence="3">SpaA-like prealbumin fold domain-containing protein</fullName>
    </recommendedName>
</protein>
<dbReference type="Pfam" id="PF17802">
    <property type="entry name" value="SpaA"/>
    <property type="match status" value="1"/>
</dbReference>
<feature type="chain" id="PRO_5038494903" description="SpaA-like prealbumin fold domain-containing protein" evidence="2">
    <location>
        <begin position="25"/>
        <end position="515"/>
    </location>
</feature>
<keyword evidence="2" id="KW-0732">Signal</keyword>
<comment type="caution">
    <text evidence="4">The sequence shown here is derived from an EMBL/GenBank/DDBJ whole genome shotgun (WGS) entry which is preliminary data.</text>
</comment>
<dbReference type="InterPro" id="IPR041033">
    <property type="entry name" value="SpaA_PFL_dom_1"/>
</dbReference>
<keyword evidence="1" id="KW-0812">Transmembrane</keyword>
<gene>
    <name evidence="4" type="ORF">F6H94_05960</name>
</gene>
<dbReference type="Gene3D" id="2.60.40.10">
    <property type="entry name" value="Immunoglobulins"/>
    <property type="match status" value="1"/>
</dbReference>
<proteinExistence type="predicted"/>
<name>A0A5N1I953_LACJE</name>
<keyword evidence="1" id="KW-0472">Membrane</keyword>
<feature type="signal peptide" evidence="2">
    <location>
        <begin position="1"/>
        <end position="24"/>
    </location>
</feature>
<evidence type="ECO:0000313" key="5">
    <source>
        <dbReference type="Proteomes" id="UP000327236"/>
    </source>
</evidence>
<accession>A0A5N1I953</accession>
<evidence type="ECO:0000313" key="4">
    <source>
        <dbReference type="EMBL" id="KAA9321818.1"/>
    </source>
</evidence>
<dbReference type="EMBL" id="VYWW01000025">
    <property type="protein sequence ID" value="KAA9321818.1"/>
    <property type="molecule type" value="Genomic_DNA"/>
</dbReference>
<reference evidence="4 5" key="1">
    <citation type="submission" date="2019-09" db="EMBL/GenBank/DDBJ databases">
        <title>Draft genome sequence assemblies of isolates from the urinary tract.</title>
        <authorList>
            <person name="Mores C.R."/>
            <person name="Putonti C."/>
            <person name="Wolfe A.J."/>
        </authorList>
    </citation>
    <scope>NUCLEOTIDE SEQUENCE [LARGE SCALE GENOMIC DNA]</scope>
    <source>
        <strain evidence="4 5">UMB246</strain>
    </source>
</reference>
<dbReference type="Proteomes" id="UP000327236">
    <property type="component" value="Unassembled WGS sequence"/>
</dbReference>